<organism evidence="2 3">
    <name type="scientific">Cladophialophora yegresii CBS 114405</name>
    <dbReference type="NCBI Taxonomy" id="1182544"/>
    <lineage>
        <taxon>Eukaryota</taxon>
        <taxon>Fungi</taxon>
        <taxon>Dikarya</taxon>
        <taxon>Ascomycota</taxon>
        <taxon>Pezizomycotina</taxon>
        <taxon>Eurotiomycetes</taxon>
        <taxon>Chaetothyriomycetidae</taxon>
        <taxon>Chaetothyriales</taxon>
        <taxon>Herpotrichiellaceae</taxon>
        <taxon>Cladophialophora</taxon>
    </lineage>
</organism>
<sequence>MASSPLQPAPPVHLDLDVEATAFQHSSPLSLRQEPHPLSSLHPTDDVLTHDYNFSGATDDGSTSDAETEGLLEDQGQQEEGVFIKNGRVFSGCSSISSFPASISQHVPLEEEPYDGPQTPSKRGSIAVSPLGGAGGRNHPTASPRSFREYPSPFRHPSSVRALQMKDEVMSETHSVLRHHRRSGSQMSAYSQRSSYSAHTSPTKRLSRSHRSSPSKGGSNLKKEFPLVLLHCTLLPPNIRVQPGSVEDSLILDSLPEDYKHRWVALRNKLADAEISSRGVLIPHPREDLALLEERLLESLELEAPRIRHNHYFQSDGSVADSGFESASTEDETELDPSCEACPDCGRRLRAEEVNRKWEVKVFAANGLMRAGAWAAAWQEMEKVDVEIKVWLPDEVRQELEAKLVLMAAPQFETTELPSQEAHVEPGIDGLSEEDTKGQSRRSEAQGNTCAVEEEPVIRTEPMSSSLPPVTNEQNVWARLGSHARELTGDRRNVLVGVLSFLVLFFALARPEQRSQGSSGPTLAFETADMPKVLTSITTVTTTSVAVTTALVTVPTASATPAICSQPEPLGTMEALSAASVYAQPLAAKIAASPQPTLEDTSSSTAPQSETAAAE</sequence>
<dbReference type="STRING" id="1182544.W9W9C9"/>
<feature type="compositionally biased region" description="Basic and acidic residues" evidence="1">
    <location>
        <begin position="434"/>
        <end position="444"/>
    </location>
</feature>
<dbReference type="VEuPathDB" id="FungiDB:A1O7_02028"/>
<gene>
    <name evidence="2" type="ORF">A1O7_02028</name>
</gene>
<keyword evidence="3" id="KW-1185">Reference proteome</keyword>
<evidence type="ECO:0000313" key="3">
    <source>
        <dbReference type="Proteomes" id="UP000019473"/>
    </source>
</evidence>
<feature type="region of interest" description="Disordered" evidence="1">
    <location>
        <begin position="416"/>
        <end position="452"/>
    </location>
</feature>
<proteinExistence type="predicted"/>
<comment type="caution">
    <text evidence="2">The sequence shown here is derived from an EMBL/GenBank/DDBJ whole genome shotgun (WGS) entry which is preliminary data.</text>
</comment>
<protein>
    <recommendedName>
        <fullName evidence="4">Flavoprotein oxygenase</fullName>
    </recommendedName>
</protein>
<name>W9W9C9_9EURO</name>
<accession>W9W9C9</accession>
<evidence type="ECO:0008006" key="4">
    <source>
        <dbReference type="Google" id="ProtNLM"/>
    </source>
</evidence>
<feature type="compositionally biased region" description="Polar residues" evidence="1">
    <location>
        <begin position="594"/>
        <end position="615"/>
    </location>
</feature>
<dbReference type="AlphaFoldDB" id="W9W9C9"/>
<feature type="compositionally biased region" description="Polar residues" evidence="1">
    <location>
        <begin position="184"/>
        <end position="204"/>
    </location>
</feature>
<dbReference type="HOGENOM" id="CLU_020643_0_0_1"/>
<dbReference type="eggNOG" id="ENOG502SAW3">
    <property type="taxonomic scope" value="Eukaryota"/>
</dbReference>
<dbReference type="Proteomes" id="UP000019473">
    <property type="component" value="Unassembled WGS sequence"/>
</dbReference>
<dbReference type="RefSeq" id="XP_007754254.1">
    <property type="nucleotide sequence ID" value="XM_007756064.1"/>
</dbReference>
<reference evidence="2 3" key="1">
    <citation type="submission" date="2013-03" db="EMBL/GenBank/DDBJ databases">
        <title>The Genome Sequence of Cladophialophora yegresii CBS 114405.</title>
        <authorList>
            <consortium name="The Broad Institute Genomics Platform"/>
            <person name="Cuomo C."/>
            <person name="de Hoog S."/>
            <person name="Gorbushina A."/>
            <person name="Walker B."/>
            <person name="Young S.K."/>
            <person name="Zeng Q."/>
            <person name="Gargeya S."/>
            <person name="Fitzgerald M."/>
            <person name="Haas B."/>
            <person name="Abouelleil A."/>
            <person name="Allen A.W."/>
            <person name="Alvarado L."/>
            <person name="Arachchi H.M."/>
            <person name="Berlin A.M."/>
            <person name="Chapman S.B."/>
            <person name="Gainer-Dewar J."/>
            <person name="Goldberg J."/>
            <person name="Griggs A."/>
            <person name="Gujja S."/>
            <person name="Hansen M."/>
            <person name="Howarth C."/>
            <person name="Imamovic A."/>
            <person name="Ireland A."/>
            <person name="Larimer J."/>
            <person name="McCowan C."/>
            <person name="Murphy C."/>
            <person name="Pearson M."/>
            <person name="Poon T.W."/>
            <person name="Priest M."/>
            <person name="Roberts A."/>
            <person name="Saif S."/>
            <person name="Shea T."/>
            <person name="Sisk P."/>
            <person name="Sykes S."/>
            <person name="Wortman J."/>
            <person name="Nusbaum C."/>
            <person name="Birren B."/>
        </authorList>
    </citation>
    <scope>NUCLEOTIDE SEQUENCE [LARGE SCALE GENOMIC DNA]</scope>
    <source>
        <strain evidence="2 3">CBS 114405</strain>
    </source>
</reference>
<evidence type="ECO:0000313" key="2">
    <source>
        <dbReference type="EMBL" id="EXJ61600.1"/>
    </source>
</evidence>
<feature type="region of interest" description="Disordered" evidence="1">
    <location>
        <begin position="592"/>
        <end position="615"/>
    </location>
</feature>
<feature type="region of interest" description="Disordered" evidence="1">
    <location>
        <begin position="169"/>
        <end position="220"/>
    </location>
</feature>
<dbReference type="EMBL" id="AMGW01000002">
    <property type="protein sequence ID" value="EXJ61600.1"/>
    <property type="molecule type" value="Genomic_DNA"/>
</dbReference>
<feature type="region of interest" description="Disordered" evidence="1">
    <location>
        <begin position="110"/>
        <end position="156"/>
    </location>
</feature>
<evidence type="ECO:0000256" key="1">
    <source>
        <dbReference type="SAM" id="MobiDB-lite"/>
    </source>
</evidence>
<dbReference type="GeneID" id="19176639"/>
<feature type="region of interest" description="Disordered" evidence="1">
    <location>
        <begin position="25"/>
        <end position="78"/>
    </location>
</feature>
<dbReference type="OrthoDB" id="5369448at2759"/>